<dbReference type="GeneID" id="76203088"/>
<dbReference type="AlphaFoldDB" id="A0A0D6NH35"/>
<accession>A0A6N3SZ68</accession>
<sequence>MTVLTTPHKKDIQTILESEQFDTTFYLANYPEVKHSGLDPLVHYVAFGYKEHKNPNATFNTEIYQSLFSKIIAKNENPFAHYLRNKTNTLFFEKGLLQNYSHDILTKCLKKLKNYALFDEEYYKTLHKTVQFSTISPTQHALLHGIGEGRDILSPHRMAQYYGNQCQKKLTYTPLPYTPQAPQPRSIGVFYHTEGNSFIQELAQTLATALQQSGLNTQTMTEKTPLARKPELCIFCAPHEFFFLDGSEAWKQEDIMARAIMFNTEQPHTLWFTRGLIYCLMAAGIMDLCVQSLPAFAQFGVPVFHFDPLPTPHKNTLTNADKQTALFRTLPPTARHAAPPTTPLAKRVFDISFFGNISYKREKFFANHASFFAAYNCFLYYRKTDGPLTTQGRYAILAHLPRYIAEHSKIFLNIHRDDNHFFEWHRMVLQGMAAGAVVVSEECFPHPLYKAGTHYLTETTRHMPNLIEWLLDTLEGQQEAEKVRQNCFKLFNNKTLIRSKKQDLASYISSVWAKQQ</sequence>
<organism evidence="1 2">
    <name type="scientific">Acetobacter orientalis</name>
    <dbReference type="NCBI Taxonomy" id="146474"/>
    <lineage>
        <taxon>Bacteria</taxon>
        <taxon>Pseudomonadati</taxon>
        <taxon>Pseudomonadota</taxon>
        <taxon>Alphaproteobacteria</taxon>
        <taxon>Acetobacterales</taxon>
        <taxon>Acetobacteraceae</taxon>
        <taxon>Acetobacter</taxon>
    </lineage>
</organism>
<evidence type="ECO:0008006" key="3">
    <source>
        <dbReference type="Google" id="ProtNLM"/>
    </source>
</evidence>
<evidence type="ECO:0000313" key="1">
    <source>
        <dbReference type="EMBL" id="GAN64950.1"/>
    </source>
</evidence>
<reference evidence="1 2" key="1">
    <citation type="submission" date="2012-11" db="EMBL/GenBank/DDBJ databases">
        <title>Whole genome sequence of Acetobacter orientalis 21F-2.</title>
        <authorList>
            <person name="Azuma Y."/>
            <person name="Higashiura N."/>
            <person name="Hirakawa H."/>
            <person name="Matsushita K."/>
        </authorList>
    </citation>
    <scope>NUCLEOTIDE SEQUENCE [LARGE SCALE GENOMIC DNA]</scope>
    <source>
        <strain evidence="1 2">21F-2</strain>
    </source>
</reference>
<dbReference type="RefSeq" id="WP_048840012.1">
    <property type="nucleotide sequence ID" value="NZ_BAMX01000003.1"/>
</dbReference>
<protein>
    <recommendedName>
        <fullName evidence="3">Glycosyl transferase</fullName>
    </recommendedName>
</protein>
<dbReference type="Proteomes" id="UP000032670">
    <property type="component" value="Unassembled WGS sequence"/>
</dbReference>
<comment type="caution">
    <text evidence="1">The sequence shown here is derived from an EMBL/GenBank/DDBJ whole genome shotgun (WGS) entry which is preliminary data.</text>
</comment>
<evidence type="ECO:0000313" key="2">
    <source>
        <dbReference type="Proteomes" id="UP000032670"/>
    </source>
</evidence>
<name>A0A0D6NH35_9PROT</name>
<dbReference type="EMBL" id="BAMX01000003">
    <property type="protein sequence ID" value="GAN64950.1"/>
    <property type="molecule type" value="Genomic_DNA"/>
</dbReference>
<proteinExistence type="predicted"/>
<dbReference type="STRING" id="1231341.Abor_003_020"/>
<accession>A0A0D6NH35</accession>
<keyword evidence="2" id="KW-1185">Reference proteome</keyword>
<gene>
    <name evidence="1" type="ORF">Abor_003_020</name>
</gene>